<comment type="caution">
    <text evidence="3">The sequence shown here is derived from an EMBL/GenBank/DDBJ whole genome shotgun (WGS) entry which is preliminary data.</text>
</comment>
<feature type="region of interest" description="Disordered" evidence="1">
    <location>
        <begin position="468"/>
        <end position="551"/>
    </location>
</feature>
<feature type="domain" description="SPIN90/Ldb17 leucine-rich" evidence="2">
    <location>
        <begin position="196"/>
        <end position="336"/>
    </location>
</feature>
<dbReference type="AlphaFoldDB" id="A0A317X763"/>
<accession>A0A317X763</accession>
<keyword evidence="4" id="KW-1185">Reference proteome</keyword>
<dbReference type="GO" id="GO:0030479">
    <property type="term" value="C:actin cortical patch"/>
    <property type="evidence" value="ECO:0007669"/>
    <property type="project" value="TreeGrafter"/>
</dbReference>
<evidence type="ECO:0000313" key="3">
    <source>
        <dbReference type="EMBL" id="PWY94389.1"/>
    </source>
</evidence>
<proteinExistence type="predicted"/>
<feature type="compositionally biased region" description="Basic and acidic residues" evidence="1">
    <location>
        <begin position="679"/>
        <end position="700"/>
    </location>
</feature>
<evidence type="ECO:0000256" key="1">
    <source>
        <dbReference type="SAM" id="MobiDB-lite"/>
    </source>
</evidence>
<dbReference type="Pfam" id="PF09431">
    <property type="entry name" value="SPIN90_LRD"/>
    <property type="match status" value="1"/>
</dbReference>
<dbReference type="OrthoDB" id="445362at2759"/>
<organism evidence="3 4">
    <name type="scientific">Aspergillus sclerotioniger CBS 115572</name>
    <dbReference type="NCBI Taxonomy" id="1450535"/>
    <lineage>
        <taxon>Eukaryota</taxon>
        <taxon>Fungi</taxon>
        <taxon>Dikarya</taxon>
        <taxon>Ascomycota</taxon>
        <taxon>Pezizomycotina</taxon>
        <taxon>Eurotiomycetes</taxon>
        <taxon>Eurotiomycetidae</taxon>
        <taxon>Eurotiales</taxon>
        <taxon>Aspergillaceae</taxon>
        <taxon>Aspergillus</taxon>
        <taxon>Aspergillus subgen. Circumdati</taxon>
    </lineage>
</organism>
<dbReference type="GeneID" id="37109916"/>
<name>A0A317X763_9EURO</name>
<protein>
    <recommendedName>
        <fullName evidence="2">SPIN90/Ldb17 leucine-rich domain-containing protein</fullName>
    </recommendedName>
</protein>
<dbReference type="RefSeq" id="XP_025471150.1">
    <property type="nucleotide sequence ID" value="XM_025607773.1"/>
</dbReference>
<dbReference type="STRING" id="1450535.A0A317X763"/>
<dbReference type="InterPro" id="IPR018556">
    <property type="entry name" value="SPIN90/Ldb17_LRD"/>
</dbReference>
<dbReference type="Proteomes" id="UP000246702">
    <property type="component" value="Unassembled WGS sequence"/>
</dbReference>
<dbReference type="GO" id="GO:0006897">
    <property type="term" value="P:endocytosis"/>
    <property type="evidence" value="ECO:0007669"/>
    <property type="project" value="TreeGrafter"/>
</dbReference>
<feature type="compositionally biased region" description="Pro residues" evidence="1">
    <location>
        <begin position="586"/>
        <end position="595"/>
    </location>
</feature>
<feature type="compositionally biased region" description="Basic residues" evidence="1">
    <location>
        <begin position="513"/>
        <end position="529"/>
    </location>
</feature>
<dbReference type="GO" id="GO:0000147">
    <property type="term" value="P:actin cortical patch assembly"/>
    <property type="evidence" value="ECO:0007669"/>
    <property type="project" value="TreeGrafter"/>
</dbReference>
<reference evidence="3 4" key="1">
    <citation type="submission" date="2016-12" db="EMBL/GenBank/DDBJ databases">
        <title>The genomes of Aspergillus section Nigri reveals drivers in fungal speciation.</title>
        <authorList>
            <consortium name="DOE Joint Genome Institute"/>
            <person name="Vesth T.C."/>
            <person name="Nybo J."/>
            <person name="Theobald S."/>
            <person name="Brandl J."/>
            <person name="Frisvad J.C."/>
            <person name="Nielsen K.F."/>
            <person name="Lyhne E.K."/>
            <person name="Kogle M.E."/>
            <person name="Kuo A."/>
            <person name="Riley R."/>
            <person name="Clum A."/>
            <person name="Nolan M."/>
            <person name="Lipzen A."/>
            <person name="Salamov A."/>
            <person name="Henrissat B."/>
            <person name="Wiebenga A."/>
            <person name="De Vries R.P."/>
            <person name="Grigoriev I.V."/>
            <person name="Mortensen U.H."/>
            <person name="Andersen M.R."/>
            <person name="Baker S.E."/>
        </authorList>
    </citation>
    <scope>NUCLEOTIDE SEQUENCE [LARGE SCALE GENOMIC DNA]</scope>
    <source>
        <strain evidence="3 4">CBS 115572</strain>
    </source>
</reference>
<sequence length="733" mass="82012">MDFEVSLENEQQFWDEIQDIVSSPCSSEDHIDNALRSYLSLATKYKGPWWYNRLDDYLQSELDVTRCSYKLLASNIFVAHTDYVRRQMLYGLLQDDDPATLHLIGSFLLFDGQQHDVTFRMMNEEGLFPRLLELLQARNRKEEEGVPAGLHRLLMDIMYEMSRIQRIKIEDLVLVDDEFVKGLFDIIEDLSYDVNDPYHYPVIRVLLVLNEQFMISAHDPVDENALMNGLTNKIIKILSVHGNLYKTFGENIILLINREAETSLQLLTLKLLYLIFTTPSTYEYFFTNDLHVLVDILIRNLLDLPEEASALRHTYLRVLYPLLAHTQLKNPPFYKRGELKQVLRLLVHGQLSDGGPDREKIMHFDEVDETTRRLVLRCATVEWLQDPEPEKLSHDDDAAPAFPVSDGVPPDVEFGVPLETSRTLSPTSTVDSSPGNLSPTRLDGPGSGSCNVDAHRKLSQAQRLGMHLEPASSSSLSVQEVASQHVKPGVMTPSRNDVRVATDSPTSPSKVPGKPKIKPLPPRTRRWRGRREDEQADRIPEDAQSQHTSPLIPHASIVAVNHVERAYSTNTIPPPVAGHTRRSASNPPPAVPPPRRSTVPHVHAGHHIIPVTSHCTPLTSPSRPPQQQHHHSASSPSTPSAVPPSQPPTSTSASTLHPPKHGQKPEPPKTRRQGRARHGPTDGSDKSPHTPDSPAEHLDSDQQQQQNGHAGSETKSDATVSVEEALQNVSLGD</sequence>
<evidence type="ECO:0000313" key="4">
    <source>
        <dbReference type="Proteomes" id="UP000246702"/>
    </source>
</evidence>
<feature type="compositionally biased region" description="Low complexity" evidence="1">
    <location>
        <begin position="468"/>
        <end position="484"/>
    </location>
</feature>
<dbReference type="EMBL" id="MSFK01000004">
    <property type="protein sequence ID" value="PWY94389.1"/>
    <property type="molecule type" value="Genomic_DNA"/>
</dbReference>
<dbReference type="GO" id="GO:0071933">
    <property type="term" value="F:Arp2/3 complex binding"/>
    <property type="evidence" value="ECO:0007669"/>
    <property type="project" value="TreeGrafter"/>
</dbReference>
<evidence type="ECO:0000259" key="2">
    <source>
        <dbReference type="Pfam" id="PF09431"/>
    </source>
</evidence>
<dbReference type="PANTHER" id="PTHR13357">
    <property type="entry name" value="SH3 ADAPTER PROTEIN SPIN90 NCK INTERACTING PROTEIN WITH SH3 DOMAIN"/>
    <property type="match status" value="1"/>
</dbReference>
<feature type="compositionally biased region" description="Low complexity" evidence="1">
    <location>
        <begin position="619"/>
        <end position="640"/>
    </location>
</feature>
<feature type="region of interest" description="Disordered" evidence="1">
    <location>
        <begin position="387"/>
        <end position="453"/>
    </location>
</feature>
<dbReference type="PANTHER" id="PTHR13357:SF1">
    <property type="entry name" value="NCK-INTERACTING PROTEIN WITH SH3 DOMAIN"/>
    <property type="match status" value="1"/>
</dbReference>
<feature type="compositionally biased region" description="Basic and acidic residues" evidence="1">
    <location>
        <begin position="388"/>
        <end position="397"/>
    </location>
</feature>
<gene>
    <name evidence="3" type="ORF">BO94DRAFT_458039</name>
</gene>
<dbReference type="GO" id="GO:0051666">
    <property type="term" value="P:actin cortical patch localization"/>
    <property type="evidence" value="ECO:0007669"/>
    <property type="project" value="TreeGrafter"/>
</dbReference>
<feature type="region of interest" description="Disordered" evidence="1">
    <location>
        <begin position="569"/>
        <end position="733"/>
    </location>
</feature>
<dbReference type="InterPro" id="IPR030125">
    <property type="entry name" value="SPIN90/Ldb17"/>
</dbReference>
<feature type="compositionally biased region" description="Polar residues" evidence="1">
    <location>
        <begin position="420"/>
        <end position="439"/>
    </location>
</feature>
<feature type="compositionally biased region" description="Basic and acidic residues" evidence="1">
    <location>
        <begin position="530"/>
        <end position="541"/>
    </location>
</feature>